<evidence type="ECO:0000256" key="1">
    <source>
        <dbReference type="SAM" id="MobiDB-lite"/>
    </source>
</evidence>
<dbReference type="EMBL" id="AMZH03026369">
    <property type="protein sequence ID" value="RRT34636.1"/>
    <property type="molecule type" value="Genomic_DNA"/>
</dbReference>
<accession>A0A426X573</accession>
<dbReference type="Proteomes" id="UP000287651">
    <property type="component" value="Unassembled WGS sequence"/>
</dbReference>
<proteinExistence type="predicted"/>
<protein>
    <submittedName>
        <fullName evidence="2">Uncharacterized protein</fullName>
    </submittedName>
</protein>
<evidence type="ECO:0000313" key="3">
    <source>
        <dbReference type="Proteomes" id="UP000287651"/>
    </source>
</evidence>
<evidence type="ECO:0000313" key="2">
    <source>
        <dbReference type="EMBL" id="RRT34636.1"/>
    </source>
</evidence>
<organism evidence="2 3">
    <name type="scientific">Ensete ventricosum</name>
    <name type="common">Abyssinian banana</name>
    <name type="synonym">Musa ensete</name>
    <dbReference type="NCBI Taxonomy" id="4639"/>
    <lineage>
        <taxon>Eukaryota</taxon>
        <taxon>Viridiplantae</taxon>
        <taxon>Streptophyta</taxon>
        <taxon>Embryophyta</taxon>
        <taxon>Tracheophyta</taxon>
        <taxon>Spermatophyta</taxon>
        <taxon>Magnoliopsida</taxon>
        <taxon>Liliopsida</taxon>
        <taxon>Zingiberales</taxon>
        <taxon>Musaceae</taxon>
        <taxon>Ensete</taxon>
    </lineage>
</organism>
<gene>
    <name evidence="2" type="ORF">B296_00046403</name>
</gene>
<reference evidence="2 3" key="1">
    <citation type="journal article" date="2014" name="Agronomy (Basel)">
        <title>A Draft Genome Sequence for Ensete ventricosum, the Drought-Tolerant Tree Against Hunger.</title>
        <authorList>
            <person name="Harrison J."/>
            <person name="Moore K.A."/>
            <person name="Paszkiewicz K."/>
            <person name="Jones T."/>
            <person name="Grant M."/>
            <person name="Ambacheew D."/>
            <person name="Muzemil S."/>
            <person name="Studholme D.J."/>
        </authorList>
    </citation>
    <scope>NUCLEOTIDE SEQUENCE [LARGE SCALE GENOMIC DNA]</scope>
</reference>
<dbReference type="AlphaFoldDB" id="A0A426X573"/>
<feature type="region of interest" description="Disordered" evidence="1">
    <location>
        <begin position="47"/>
        <end position="81"/>
    </location>
</feature>
<name>A0A426X573_ENSVE</name>
<sequence length="165" mass="18466">MPWCIERYLCTVPTKSRYASTDRSTLGSRIANTGKLCSWSYRVERRKGHRRRSGHRGVATERTQSRKRGACNNVPSKAKDGTVESYFGGCNRSGGEVSRQRKGEDVSSIMLKIQMRSPMAMAEFCRSQAGSHDGEGKKRLEIEGADDCRFSVDLQKGEVGIVIER</sequence>
<comment type="caution">
    <text evidence="2">The sequence shown here is derived from an EMBL/GenBank/DDBJ whole genome shotgun (WGS) entry which is preliminary data.</text>
</comment>